<evidence type="ECO:0000313" key="2">
    <source>
        <dbReference type="Proteomes" id="UP000037405"/>
    </source>
</evidence>
<reference evidence="2" key="1">
    <citation type="submission" date="2015-07" db="EMBL/GenBank/DDBJ databases">
        <title>Fjat-14235 jcm11544.</title>
        <authorList>
            <person name="Liu B."/>
            <person name="Wang J."/>
            <person name="Zhu Y."/>
            <person name="Liu G."/>
            <person name="Chen Q."/>
            <person name="Chen Z."/>
            <person name="Lan J."/>
            <person name="Che J."/>
            <person name="Ge C."/>
            <person name="Shi H."/>
            <person name="Pan Z."/>
            <person name="Liu X."/>
        </authorList>
    </citation>
    <scope>NUCLEOTIDE SEQUENCE [LARGE SCALE GENOMIC DNA]</scope>
    <source>
        <strain evidence="2">JCM 11544</strain>
    </source>
</reference>
<sequence length="167" mass="19642">MRKTFENPITKKRLSNLQKYDPIYKTIVFIVVLLVIPICSVVFFLNDDFTGKLRAFLIIEGIFILFIPIIPKIDGFAKLRALKKRGVTTYHVELDFKNDRIFIGEGQVVLDPRNRMHIVSTEDEYYFYYALGTNHYKKFSLAKDTESIGELLSFFDVHFKRLSIKYK</sequence>
<dbReference type="AlphaFoldDB" id="A0A0M0G0B6"/>
<gene>
    <name evidence="1" type="ORF">AF331_20570</name>
</gene>
<dbReference type="Proteomes" id="UP000037405">
    <property type="component" value="Unassembled WGS sequence"/>
</dbReference>
<dbReference type="EMBL" id="LGUE01000008">
    <property type="protein sequence ID" value="KON83218.1"/>
    <property type="molecule type" value="Genomic_DNA"/>
</dbReference>
<comment type="caution">
    <text evidence="1">The sequence shown here is derived from an EMBL/GenBank/DDBJ whole genome shotgun (WGS) entry which is preliminary data.</text>
</comment>
<keyword evidence="2" id="KW-1185">Reference proteome</keyword>
<evidence type="ECO:0000313" key="1">
    <source>
        <dbReference type="EMBL" id="KON83218.1"/>
    </source>
</evidence>
<proteinExistence type="predicted"/>
<dbReference type="PATRIC" id="fig|189381.12.peg.3654"/>
<organism evidence="1 2">
    <name type="scientific">Rossellomorea marisflavi</name>
    <dbReference type="NCBI Taxonomy" id="189381"/>
    <lineage>
        <taxon>Bacteria</taxon>
        <taxon>Bacillati</taxon>
        <taxon>Bacillota</taxon>
        <taxon>Bacilli</taxon>
        <taxon>Bacillales</taxon>
        <taxon>Bacillaceae</taxon>
        <taxon>Rossellomorea</taxon>
    </lineage>
</organism>
<accession>A0A0M0G0B6</accession>
<dbReference type="RefSeq" id="WP_053429840.1">
    <property type="nucleotide sequence ID" value="NZ_CP047095.1"/>
</dbReference>
<protein>
    <submittedName>
        <fullName evidence="1">Uncharacterized protein</fullName>
    </submittedName>
</protein>
<name>A0A0M0G0B6_9BACI</name>
<dbReference type="OrthoDB" id="9908276at2"/>